<protein>
    <submittedName>
        <fullName evidence="1">Uncharacterized protein</fullName>
    </submittedName>
</protein>
<evidence type="ECO:0000313" key="2">
    <source>
        <dbReference type="Proteomes" id="UP000785200"/>
    </source>
</evidence>
<evidence type="ECO:0000313" key="1">
    <source>
        <dbReference type="EMBL" id="KAG0649811.1"/>
    </source>
</evidence>
<dbReference type="OrthoDB" id="3262926at2759"/>
<proteinExistence type="predicted"/>
<accession>A0A9P6VKD9</accession>
<dbReference type="EMBL" id="VNKQ01000007">
    <property type="protein sequence ID" value="KAG0649811.1"/>
    <property type="molecule type" value="Genomic_DNA"/>
</dbReference>
<dbReference type="AlphaFoldDB" id="A0A9P6VKD9"/>
<comment type="caution">
    <text evidence="1">The sequence shown here is derived from an EMBL/GenBank/DDBJ whole genome shotgun (WGS) entry which is preliminary data.</text>
</comment>
<name>A0A9P6VKD9_9HELO</name>
<reference evidence="1" key="1">
    <citation type="submission" date="2019-07" db="EMBL/GenBank/DDBJ databases">
        <title>Hyphodiscus hymeniophilus genome sequencing and assembly.</title>
        <authorList>
            <person name="Kramer G."/>
            <person name="Nodwell J."/>
        </authorList>
    </citation>
    <scope>NUCLEOTIDE SEQUENCE</scope>
    <source>
        <strain evidence="1">ATCC 34498</strain>
    </source>
</reference>
<organism evidence="1 2">
    <name type="scientific">Hyphodiscus hymeniophilus</name>
    <dbReference type="NCBI Taxonomy" id="353542"/>
    <lineage>
        <taxon>Eukaryota</taxon>
        <taxon>Fungi</taxon>
        <taxon>Dikarya</taxon>
        <taxon>Ascomycota</taxon>
        <taxon>Pezizomycotina</taxon>
        <taxon>Leotiomycetes</taxon>
        <taxon>Helotiales</taxon>
        <taxon>Hyphodiscaceae</taxon>
        <taxon>Hyphodiscus</taxon>
    </lineage>
</organism>
<gene>
    <name evidence="1" type="ORF">D0Z07_3828</name>
</gene>
<dbReference type="Proteomes" id="UP000785200">
    <property type="component" value="Unassembled WGS sequence"/>
</dbReference>
<sequence>MDKSWAEVECMAQAASASDAVESDSFPTDIQLSRWQQLFNYSPQRSNLTRNRITDEHWSLVREDKEKAGHDRETYEHSLQLGDVMRSQSAAIPGVDGKMCFLVRLGGLLGTSENVRDIAGLDEEPKVVEGQSETGAAQFCVVDEEAKRKIEKWLAMAQLGGFEEAS</sequence>
<keyword evidence="2" id="KW-1185">Reference proteome</keyword>